<dbReference type="Pfam" id="PF01593">
    <property type="entry name" value="Amino_oxidase"/>
    <property type="match status" value="1"/>
</dbReference>
<dbReference type="SUPFAM" id="SSF51905">
    <property type="entry name" value="FAD/NAD(P)-binding domain"/>
    <property type="match status" value="1"/>
</dbReference>
<gene>
    <name evidence="3" type="primary">jg20383</name>
    <name evidence="3" type="ORF">PAEG_LOCUS7519</name>
</gene>
<comment type="caution">
    <text evidence="3">The sequence shown here is derived from an EMBL/GenBank/DDBJ whole genome shotgun (WGS) entry which is preliminary data.</text>
</comment>
<reference evidence="3" key="1">
    <citation type="submission" date="2022-03" db="EMBL/GenBank/DDBJ databases">
        <authorList>
            <person name="Lindestad O."/>
        </authorList>
    </citation>
    <scope>NUCLEOTIDE SEQUENCE</scope>
</reference>
<dbReference type="AlphaFoldDB" id="A0A8S4QWV0"/>
<accession>A0A8S4QWV0</accession>
<dbReference type="Gene3D" id="3.50.50.60">
    <property type="entry name" value="FAD/NAD(P)-binding domain"/>
    <property type="match status" value="1"/>
</dbReference>
<keyword evidence="4" id="KW-1185">Reference proteome</keyword>
<organism evidence="3 4">
    <name type="scientific">Pararge aegeria aegeria</name>
    <dbReference type="NCBI Taxonomy" id="348720"/>
    <lineage>
        <taxon>Eukaryota</taxon>
        <taxon>Metazoa</taxon>
        <taxon>Ecdysozoa</taxon>
        <taxon>Arthropoda</taxon>
        <taxon>Hexapoda</taxon>
        <taxon>Insecta</taxon>
        <taxon>Pterygota</taxon>
        <taxon>Neoptera</taxon>
        <taxon>Endopterygota</taxon>
        <taxon>Lepidoptera</taxon>
        <taxon>Glossata</taxon>
        <taxon>Ditrysia</taxon>
        <taxon>Papilionoidea</taxon>
        <taxon>Nymphalidae</taxon>
        <taxon>Satyrinae</taxon>
        <taxon>Satyrini</taxon>
        <taxon>Parargina</taxon>
        <taxon>Pararge</taxon>
    </lineage>
</organism>
<dbReference type="GO" id="GO:0016491">
    <property type="term" value="F:oxidoreductase activity"/>
    <property type="evidence" value="ECO:0007669"/>
    <property type="project" value="InterPro"/>
</dbReference>
<evidence type="ECO:0000256" key="1">
    <source>
        <dbReference type="SAM" id="MobiDB-lite"/>
    </source>
</evidence>
<dbReference type="InterPro" id="IPR050281">
    <property type="entry name" value="Flavin_monoamine_oxidase"/>
</dbReference>
<dbReference type="EMBL" id="CAKXAJ010022135">
    <property type="protein sequence ID" value="CAH2226860.1"/>
    <property type="molecule type" value="Genomic_DNA"/>
</dbReference>
<feature type="domain" description="Amine oxidase" evidence="2">
    <location>
        <begin position="174"/>
        <end position="241"/>
    </location>
</feature>
<dbReference type="InterPro" id="IPR002937">
    <property type="entry name" value="Amino_oxidase"/>
</dbReference>
<dbReference type="Gene3D" id="3.90.660.10">
    <property type="match status" value="1"/>
</dbReference>
<dbReference type="OrthoDB" id="5046242at2759"/>
<protein>
    <submittedName>
        <fullName evidence="3">Jg20383 protein</fullName>
    </submittedName>
</protein>
<evidence type="ECO:0000313" key="3">
    <source>
        <dbReference type="EMBL" id="CAH2226860.1"/>
    </source>
</evidence>
<sequence length="288" mass="32162">MKTQYASALVSQRPPTRPRSSHHSPVHEKTIKDLLGECCLTPEASTYYRHYVLTDRLNTHTAFTASSPAKTRASISDVIRTWTLTMVTGEFGLNHHWSKSTPSPINVEPSLGSSRRRRQPRVIPHFPPRCRRALGLFSWRASNLALYTQKVCQYTRGSITPQTWDTIVIGLGSAGTTAASTLASAGRRVLALEAQDRIGGRVWTVPFGDGIVEVGGEWIHGTENSSVYEIAMKNNITVLLQEPNFKIYKSDGSEMSVDLMRELVEYGLEQQEYPPEKPEAMGDFISRK</sequence>
<feature type="region of interest" description="Disordered" evidence="1">
    <location>
        <begin position="1"/>
        <end position="27"/>
    </location>
</feature>
<dbReference type="Proteomes" id="UP000838756">
    <property type="component" value="Unassembled WGS sequence"/>
</dbReference>
<name>A0A8S4QWV0_9NEOP</name>
<feature type="compositionally biased region" description="Polar residues" evidence="1">
    <location>
        <begin position="1"/>
        <end position="10"/>
    </location>
</feature>
<dbReference type="PANTHER" id="PTHR10742:SF410">
    <property type="entry name" value="LYSINE-SPECIFIC HISTONE DEMETHYLASE 2"/>
    <property type="match status" value="1"/>
</dbReference>
<feature type="region of interest" description="Disordered" evidence="1">
    <location>
        <begin position="98"/>
        <end position="119"/>
    </location>
</feature>
<proteinExistence type="predicted"/>
<evidence type="ECO:0000259" key="2">
    <source>
        <dbReference type="Pfam" id="PF01593"/>
    </source>
</evidence>
<dbReference type="PANTHER" id="PTHR10742">
    <property type="entry name" value="FLAVIN MONOAMINE OXIDASE"/>
    <property type="match status" value="1"/>
</dbReference>
<evidence type="ECO:0000313" key="4">
    <source>
        <dbReference type="Proteomes" id="UP000838756"/>
    </source>
</evidence>
<dbReference type="InterPro" id="IPR036188">
    <property type="entry name" value="FAD/NAD-bd_sf"/>
</dbReference>